<reference evidence="2 3" key="1">
    <citation type="submission" date="2019-08" db="EMBL/GenBank/DDBJ databases">
        <title>Genome of Vicingus serpentipes NCIMB 15042.</title>
        <authorList>
            <person name="Bowman J.P."/>
        </authorList>
    </citation>
    <scope>NUCLEOTIDE SEQUENCE [LARGE SCALE GENOMIC DNA]</scope>
    <source>
        <strain evidence="2 3">NCIMB 15042</strain>
    </source>
</reference>
<dbReference type="RefSeq" id="WP_147100680.1">
    <property type="nucleotide sequence ID" value="NZ_VOOS01000004.1"/>
</dbReference>
<dbReference type="Proteomes" id="UP000321721">
    <property type="component" value="Unassembled WGS sequence"/>
</dbReference>
<name>A0A5C6RTC2_9FLAO</name>
<sequence length="270" mass="30243">MNKMIKYIQVSFLLALTITFFSCEKVVELDLDDAQQMIVVEGIVHDSLGDNFVLLSKSKSFNDNQGQFEKISGASVIISDNAGNNFTLSEVEPGRYQNTLLEGVSGRKYFLNVTVDGKIFTSESILSTKIELDSLSYEEVNNPFGGDEGDILQYRVFTHFRDPENIENFYRLKVFNGEKQEKGFLSLDNNFIDGDDVDFPIFISEFEEGDTATVQLLSVDEINYRYFNAIESSQNGEVPGNPESNVVGENVVGYFGAYAKSQKSIIITPL</sequence>
<dbReference type="AlphaFoldDB" id="A0A5C6RTC2"/>
<keyword evidence="3" id="KW-1185">Reference proteome</keyword>
<accession>A0A5C6RTC2</accession>
<keyword evidence="1" id="KW-0732">Signal</keyword>
<feature type="chain" id="PRO_5022859221" evidence="1">
    <location>
        <begin position="23"/>
        <end position="270"/>
    </location>
</feature>
<dbReference type="OrthoDB" id="637707at2"/>
<dbReference type="InterPro" id="IPR025345">
    <property type="entry name" value="DUF4249"/>
</dbReference>
<organism evidence="2 3">
    <name type="scientific">Vicingus serpentipes</name>
    <dbReference type="NCBI Taxonomy" id="1926625"/>
    <lineage>
        <taxon>Bacteria</taxon>
        <taxon>Pseudomonadati</taxon>
        <taxon>Bacteroidota</taxon>
        <taxon>Flavobacteriia</taxon>
        <taxon>Flavobacteriales</taxon>
        <taxon>Vicingaceae</taxon>
        <taxon>Vicingus</taxon>
    </lineage>
</organism>
<comment type="caution">
    <text evidence="2">The sequence shown here is derived from an EMBL/GenBank/DDBJ whole genome shotgun (WGS) entry which is preliminary data.</text>
</comment>
<evidence type="ECO:0000313" key="2">
    <source>
        <dbReference type="EMBL" id="TXB64572.1"/>
    </source>
</evidence>
<evidence type="ECO:0000256" key="1">
    <source>
        <dbReference type="SAM" id="SignalP"/>
    </source>
</evidence>
<protein>
    <submittedName>
        <fullName evidence="2">DUF4249 domain-containing protein</fullName>
    </submittedName>
</protein>
<dbReference type="Pfam" id="PF14054">
    <property type="entry name" value="DUF4249"/>
    <property type="match status" value="1"/>
</dbReference>
<dbReference type="PROSITE" id="PS51257">
    <property type="entry name" value="PROKAR_LIPOPROTEIN"/>
    <property type="match status" value="1"/>
</dbReference>
<gene>
    <name evidence="2" type="ORF">FRY74_08960</name>
</gene>
<evidence type="ECO:0000313" key="3">
    <source>
        <dbReference type="Proteomes" id="UP000321721"/>
    </source>
</evidence>
<feature type="signal peptide" evidence="1">
    <location>
        <begin position="1"/>
        <end position="22"/>
    </location>
</feature>
<proteinExistence type="predicted"/>
<dbReference type="EMBL" id="VOOS01000004">
    <property type="protein sequence ID" value="TXB64572.1"/>
    <property type="molecule type" value="Genomic_DNA"/>
</dbReference>